<evidence type="ECO:0000313" key="3">
    <source>
        <dbReference type="Proteomes" id="UP000015105"/>
    </source>
</evidence>
<dbReference type="PANTHER" id="PTHR12658:SF0">
    <property type="entry name" value="TUBULIN-SPECIFIC CHAPERONE D"/>
    <property type="match status" value="1"/>
</dbReference>
<dbReference type="GO" id="GO:0007023">
    <property type="term" value="P:post-chaperonin tubulin folding pathway"/>
    <property type="evidence" value="ECO:0007669"/>
    <property type="project" value="InterPro"/>
</dbReference>
<reference evidence="2" key="5">
    <citation type="journal article" date="2021" name="G3 (Bethesda)">
        <title>Aegilops tauschii genome assembly Aet v5.0 features greater sequence contiguity and improved annotation.</title>
        <authorList>
            <person name="Wang L."/>
            <person name="Zhu T."/>
            <person name="Rodriguez J.C."/>
            <person name="Deal K.R."/>
            <person name="Dubcovsky J."/>
            <person name="McGuire P.E."/>
            <person name="Lux T."/>
            <person name="Spannagl M."/>
            <person name="Mayer K.F.X."/>
            <person name="Baldrich P."/>
            <person name="Meyers B.C."/>
            <person name="Huo N."/>
            <person name="Gu Y.Q."/>
            <person name="Zhou H."/>
            <person name="Devos K.M."/>
            <person name="Bennetzen J.L."/>
            <person name="Unver T."/>
            <person name="Budak H."/>
            <person name="Gulick P.J."/>
            <person name="Galiba G."/>
            <person name="Kalapos B."/>
            <person name="Nelson D.R."/>
            <person name="Li P."/>
            <person name="You F.M."/>
            <person name="Luo M.C."/>
            <person name="Dvorak J."/>
        </authorList>
    </citation>
    <scope>NUCLEOTIDE SEQUENCE [LARGE SCALE GENOMIC DNA]</scope>
    <source>
        <strain evidence="2">cv. AL8/78</strain>
    </source>
</reference>
<feature type="domain" description="Tubulin-folding cofactor D ARM repeats" evidence="1">
    <location>
        <begin position="1"/>
        <end position="73"/>
    </location>
</feature>
<dbReference type="GO" id="GO:0048487">
    <property type="term" value="F:beta-tubulin binding"/>
    <property type="evidence" value="ECO:0007669"/>
    <property type="project" value="InterPro"/>
</dbReference>
<dbReference type="EnsemblPlants" id="AET1Gv20464900.26">
    <property type="protein sequence ID" value="AET1Gv20464900.26"/>
    <property type="gene ID" value="AET1Gv20464900"/>
</dbReference>
<dbReference type="Pfam" id="PF25767">
    <property type="entry name" value="ARM_TBCD_2nd"/>
    <property type="match status" value="1"/>
</dbReference>
<evidence type="ECO:0000259" key="1">
    <source>
        <dbReference type="Pfam" id="PF25767"/>
    </source>
</evidence>
<dbReference type="InterPro" id="IPR033162">
    <property type="entry name" value="TBCD"/>
</dbReference>
<dbReference type="GO" id="GO:0000226">
    <property type="term" value="P:microtubule cytoskeleton organization"/>
    <property type="evidence" value="ECO:0007669"/>
    <property type="project" value="TreeGrafter"/>
</dbReference>
<reference evidence="3" key="1">
    <citation type="journal article" date="2014" name="Science">
        <title>Ancient hybridizations among the ancestral genomes of bread wheat.</title>
        <authorList>
            <consortium name="International Wheat Genome Sequencing Consortium,"/>
            <person name="Marcussen T."/>
            <person name="Sandve S.R."/>
            <person name="Heier L."/>
            <person name="Spannagl M."/>
            <person name="Pfeifer M."/>
            <person name="Jakobsen K.S."/>
            <person name="Wulff B.B."/>
            <person name="Steuernagel B."/>
            <person name="Mayer K.F."/>
            <person name="Olsen O.A."/>
        </authorList>
    </citation>
    <scope>NUCLEOTIDE SEQUENCE [LARGE SCALE GENOMIC DNA]</scope>
    <source>
        <strain evidence="3">cv. AL8/78</strain>
    </source>
</reference>
<accession>A0A452YM32</accession>
<dbReference type="GO" id="GO:0007021">
    <property type="term" value="P:tubulin complex assembly"/>
    <property type="evidence" value="ECO:0007669"/>
    <property type="project" value="InterPro"/>
</dbReference>
<evidence type="ECO:0000313" key="2">
    <source>
        <dbReference type="EnsemblPlants" id="AET1Gv20464900.26"/>
    </source>
</evidence>
<name>A0A452YM32_AEGTS</name>
<dbReference type="Gramene" id="AET1Gv20464900.26">
    <property type="protein sequence ID" value="AET1Gv20464900.26"/>
    <property type="gene ID" value="AET1Gv20464900"/>
</dbReference>
<proteinExistence type="predicted"/>
<protein>
    <recommendedName>
        <fullName evidence="1">Tubulin-folding cofactor D ARM repeats domain-containing protein</fullName>
    </recommendedName>
</protein>
<reference evidence="3" key="2">
    <citation type="journal article" date="2017" name="Nat. Plants">
        <title>The Aegilops tauschii genome reveals multiple impacts of transposons.</title>
        <authorList>
            <person name="Zhao G."/>
            <person name="Zou C."/>
            <person name="Li K."/>
            <person name="Wang K."/>
            <person name="Li T."/>
            <person name="Gao L."/>
            <person name="Zhang X."/>
            <person name="Wang H."/>
            <person name="Yang Z."/>
            <person name="Liu X."/>
            <person name="Jiang W."/>
            <person name="Mao L."/>
            <person name="Kong X."/>
            <person name="Jiao Y."/>
            <person name="Jia J."/>
        </authorList>
    </citation>
    <scope>NUCLEOTIDE SEQUENCE [LARGE SCALE GENOMIC DNA]</scope>
    <source>
        <strain evidence="3">cv. AL8/78</strain>
    </source>
</reference>
<dbReference type="Proteomes" id="UP000015105">
    <property type="component" value="Chromosome 1D"/>
</dbReference>
<keyword evidence="3" id="KW-1185">Reference proteome</keyword>
<dbReference type="PANTHER" id="PTHR12658">
    <property type="entry name" value="BETA-TUBULIN COFACTOR D"/>
    <property type="match status" value="1"/>
</dbReference>
<reference evidence="2" key="3">
    <citation type="journal article" date="2017" name="Nature">
        <title>Genome sequence of the progenitor of the wheat D genome Aegilops tauschii.</title>
        <authorList>
            <person name="Luo M.C."/>
            <person name="Gu Y.Q."/>
            <person name="Puiu D."/>
            <person name="Wang H."/>
            <person name="Twardziok S.O."/>
            <person name="Deal K.R."/>
            <person name="Huo N."/>
            <person name="Zhu T."/>
            <person name="Wang L."/>
            <person name="Wang Y."/>
            <person name="McGuire P.E."/>
            <person name="Liu S."/>
            <person name="Long H."/>
            <person name="Ramasamy R.K."/>
            <person name="Rodriguez J.C."/>
            <person name="Van S.L."/>
            <person name="Yuan L."/>
            <person name="Wang Z."/>
            <person name="Xia Z."/>
            <person name="Xiao L."/>
            <person name="Anderson O.D."/>
            <person name="Ouyang S."/>
            <person name="Liang Y."/>
            <person name="Zimin A.V."/>
            <person name="Pertea G."/>
            <person name="Qi P."/>
            <person name="Bennetzen J.L."/>
            <person name="Dai X."/>
            <person name="Dawson M.W."/>
            <person name="Muller H.G."/>
            <person name="Kugler K."/>
            <person name="Rivarola-Duarte L."/>
            <person name="Spannagl M."/>
            <person name="Mayer K.F.X."/>
            <person name="Lu F.H."/>
            <person name="Bevan M.W."/>
            <person name="Leroy P."/>
            <person name="Li P."/>
            <person name="You F.M."/>
            <person name="Sun Q."/>
            <person name="Liu Z."/>
            <person name="Lyons E."/>
            <person name="Wicker T."/>
            <person name="Salzberg S.L."/>
            <person name="Devos K.M."/>
            <person name="Dvorak J."/>
        </authorList>
    </citation>
    <scope>NUCLEOTIDE SEQUENCE [LARGE SCALE GENOMIC DNA]</scope>
    <source>
        <strain evidence="2">cv. AL8/78</strain>
    </source>
</reference>
<dbReference type="GO" id="GO:0005096">
    <property type="term" value="F:GTPase activator activity"/>
    <property type="evidence" value="ECO:0007669"/>
    <property type="project" value="InterPro"/>
</dbReference>
<dbReference type="InterPro" id="IPR058033">
    <property type="entry name" value="ARM_TBCD_2nd"/>
</dbReference>
<organism evidence="2 3">
    <name type="scientific">Aegilops tauschii subsp. strangulata</name>
    <name type="common">Goatgrass</name>
    <dbReference type="NCBI Taxonomy" id="200361"/>
    <lineage>
        <taxon>Eukaryota</taxon>
        <taxon>Viridiplantae</taxon>
        <taxon>Streptophyta</taxon>
        <taxon>Embryophyta</taxon>
        <taxon>Tracheophyta</taxon>
        <taxon>Spermatophyta</taxon>
        <taxon>Magnoliopsida</taxon>
        <taxon>Liliopsida</taxon>
        <taxon>Poales</taxon>
        <taxon>Poaceae</taxon>
        <taxon>BOP clade</taxon>
        <taxon>Pooideae</taxon>
        <taxon>Triticodae</taxon>
        <taxon>Triticeae</taxon>
        <taxon>Triticinae</taxon>
        <taxon>Aegilops</taxon>
    </lineage>
</organism>
<dbReference type="AlphaFoldDB" id="A0A452YM32"/>
<reference evidence="2" key="4">
    <citation type="submission" date="2019-03" db="UniProtKB">
        <authorList>
            <consortium name="EnsemblPlants"/>
        </authorList>
    </citation>
    <scope>IDENTIFICATION</scope>
</reference>
<sequence>MLPSSFPDVIPVITKALHYDVRRGPHSIGSHVRDAAAYVCWAFGRAYTNLDMKVVLEQLAPHLLTVACYDREARFILCCFHWWNDIFITVSNVSFAVSDFRLIVEELLLLPFKRMLEDRELIRMALIL</sequence>